<evidence type="ECO:0000313" key="3">
    <source>
        <dbReference type="Proteomes" id="UP001049176"/>
    </source>
</evidence>
<sequence>MVPERVEGFELMSSANFRDLCKTRLEQQEELYDTEIDTLYTDTIELDGGQTCLIPDPKLLWTNPECLGLKGLTANDRYQIVRRSLESKKLDASQILYKKVRKDTREDSGWLDNWKAGCLICADPEKPLSSLLACQCCFKAYCLECLRSLEESHETGNDLREGCISCEYSDPNFISLSIAKYERTDVLEGPTCRELVYVVSSSWVMPTQEEKAARLEKRSVEKMEKRRLNKLNKQLKKHALGSDKSKKSQPADYDQGAASSSTHI</sequence>
<accession>A0A9P7UWM4</accession>
<protein>
    <recommendedName>
        <fullName evidence="4">RING-type domain-containing protein</fullName>
    </recommendedName>
</protein>
<evidence type="ECO:0000313" key="2">
    <source>
        <dbReference type="EMBL" id="KAG7095975.1"/>
    </source>
</evidence>
<dbReference type="EMBL" id="CM032183">
    <property type="protein sequence ID" value="KAG7095975.1"/>
    <property type="molecule type" value="Genomic_DNA"/>
</dbReference>
<dbReference type="OrthoDB" id="3059835at2759"/>
<gene>
    <name evidence="2" type="ORF">E1B28_006658</name>
</gene>
<dbReference type="AlphaFoldDB" id="A0A9P7UWM4"/>
<dbReference type="GeneID" id="66075734"/>
<reference evidence="2" key="1">
    <citation type="journal article" date="2021" name="Genome Biol. Evol.">
        <title>The assembled and annotated genome of the fairy-ring fungus Marasmius oreades.</title>
        <authorList>
            <person name="Hiltunen M."/>
            <person name="Ament-Velasquez S.L."/>
            <person name="Johannesson H."/>
        </authorList>
    </citation>
    <scope>NUCLEOTIDE SEQUENCE</scope>
    <source>
        <strain evidence="2">03SP1</strain>
    </source>
</reference>
<dbReference type="KEGG" id="more:E1B28_006658"/>
<evidence type="ECO:0000256" key="1">
    <source>
        <dbReference type="SAM" id="MobiDB-lite"/>
    </source>
</evidence>
<comment type="caution">
    <text evidence="2">The sequence shown here is derived from an EMBL/GenBank/DDBJ whole genome shotgun (WGS) entry which is preliminary data.</text>
</comment>
<proteinExistence type="predicted"/>
<keyword evidence="3" id="KW-1185">Reference proteome</keyword>
<feature type="region of interest" description="Disordered" evidence="1">
    <location>
        <begin position="231"/>
        <end position="264"/>
    </location>
</feature>
<name>A0A9P7UWM4_9AGAR</name>
<dbReference type="RefSeq" id="XP_043012445.1">
    <property type="nucleotide sequence ID" value="XM_043151350.1"/>
</dbReference>
<evidence type="ECO:0008006" key="4">
    <source>
        <dbReference type="Google" id="ProtNLM"/>
    </source>
</evidence>
<dbReference type="Proteomes" id="UP001049176">
    <property type="component" value="Chromosome 3"/>
</dbReference>
<organism evidence="2 3">
    <name type="scientific">Marasmius oreades</name>
    <name type="common">fairy-ring Marasmius</name>
    <dbReference type="NCBI Taxonomy" id="181124"/>
    <lineage>
        <taxon>Eukaryota</taxon>
        <taxon>Fungi</taxon>
        <taxon>Dikarya</taxon>
        <taxon>Basidiomycota</taxon>
        <taxon>Agaricomycotina</taxon>
        <taxon>Agaricomycetes</taxon>
        <taxon>Agaricomycetidae</taxon>
        <taxon>Agaricales</taxon>
        <taxon>Marasmiineae</taxon>
        <taxon>Marasmiaceae</taxon>
        <taxon>Marasmius</taxon>
    </lineage>
</organism>